<dbReference type="GO" id="GO:0030246">
    <property type="term" value="F:carbohydrate binding"/>
    <property type="evidence" value="ECO:0007669"/>
    <property type="project" value="InterPro"/>
</dbReference>
<dbReference type="EMBL" id="UHJL01000002">
    <property type="protein sequence ID" value="SUQ24015.1"/>
    <property type="molecule type" value="Genomic_DNA"/>
</dbReference>
<evidence type="ECO:0000313" key="3">
    <source>
        <dbReference type="Proteomes" id="UP000255423"/>
    </source>
</evidence>
<dbReference type="AlphaFoldDB" id="A0A380S4F4"/>
<keyword evidence="1" id="KW-0732">Signal</keyword>
<gene>
    <name evidence="2" type="ORF">SAMN05661053_1405</name>
</gene>
<sequence length="522" mass="57982">MKRLLASLSCVLLFACSSEKNLAGASTVETENACIINVVNIDSKPAANVVARIRPLWYVEGVSSDSAVTQNNIQDATLEVAADSLGNIVMDSVSFEKGYIEIIDGNTGVFQAIVSSDLKKNKLTTIQMEELGSVTGKAELPEGTDYAWVQIYGTDKIVKTNKDGEFTLDSLPPASYQIRAILPDEQETIGEASITISAGEKSDIQALAKPTLENEQLEQWAHVRTISLDSTISDWMKPIAETTVVFVRLNETNFDFSEAMDNGNDIRFTDQSGNRLAFKRAFWNSTTPDTPQSAEFQIRINGTSNVESLEMYWGKTAALDASASNDIWASLPDSLVKAIHSITLIDFENQKLESAFDYGDGPREWYFHPQDTNVTTTPSSENIQDAFESSKERGGYVFHWKSSSKSRGKWSMIGTRINRNPSSLEGIDSIAFYAKGKGELGFAVEVLNEPTGKTKYVDYLDSTWKRFSFTPSDFVEGDGEFGNMGWDFVKPRVTTFTIWIVDESEMWIDDVILYGVNRDNFN</sequence>
<evidence type="ECO:0000313" key="2">
    <source>
        <dbReference type="EMBL" id="SUQ24015.1"/>
    </source>
</evidence>
<dbReference type="Proteomes" id="UP000255423">
    <property type="component" value="Unassembled WGS sequence"/>
</dbReference>
<feature type="chain" id="PRO_5016839013" description="Lipoprotein" evidence="1">
    <location>
        <begin position="24"/>
        <end position="522"/>
    </location>
</feature>
<organism evidence="2 3">
    <name type="scientific">Fibrobacter succinogenes</name>
    <name type="common">Bacteroides succinogenes</name>
    <dbReference type="NCBI Taxonomy" id="833"/>
    <lineage>
        <taxon>Bacteria</taxon>
        <taxon>Pseudomonadati</taxon>
        <taxon>Fibrobacterota</taxon>
        <taxon>Fibrobacteria</taxon>
        <taxon>Fibrobacterales</taxon>
        <taxon>Fibrobacteraceae</taxon>
        <taxon>Fibrobacter</taxon>
    </lineage>
</organism>
<reference evidence="2 3" key="1">
    <citation type="submission" date="2017-08" db="EMBL/GenBank/DDBJ databases">
        <authorList>
            <person name="de Groot N.N."/>
        </authorList>
    </citation>
    <scope>NUCLEOTIDE SEQUENCE [LARGE SCALE GENOMIC DNA]</scope>
    <source>
        <strain evidence="2 3">HM2</strain>
    </source>
</reference>
<dbReference type="PROSITE" id="PS51257">
    <property type="entry name" value="PROKAR_LIPOPROTEIN"/>
    <property type="match status" value="1"/>
</dbReference>
<proteinExistence type="predicted"/>
<feature type="signal peptide" evidence="1">
    <location>
        <begin position="1"/>
        <end position="23"/>
    </location>
</feature>
<evidence type="ECO:0008006" key="4">
    <source>
        <dbReference type="Google" id="ProtNLM"/>
    </source>
</evidence>
<accession>A0A380S4F4</accession>
<dbReference type="RefSeq" id="WP_109572619.1">
    <property type="nucleotide sequence ID" value="NZ_UHJL01000002.1"/>
</dbReference>
<evidence type="ECO:0000256" key="1">
    <source>
        <dbReference type="SAM" id="SignalP"/>
    </source>
</evidence>
<dbReference type="SUPFAM" id="SSF49452">
    <property type="entry name" value="Starch-binding domain-like"/>
    <property type="match status" value="1"/>
</dbReference>
<dbReference type="Gene3D" id="2.60.40.1120">
    <property type="entry name" value="Carboxypeptidase-like, regulatory domain"/>
    <property type="match status" value="1"/>
</dbReference>
<protein>
    <recommendedName>
        <fullName evidence="4">Lipoprotein</fullName>
    </recommendedName>
</protein>
<name>A0A380S4F4_FIBSU</name>
<dbReference type="InterPro" id="IPR013784">
    <property type="entry name" value="Carb-bd-like_fold"/>
</dbReference>